<dbReference type="Proteomes" id="UP001213664">
    <property type="component" value="Chromosome"/>
</dbReference>
<dbReference type="AlphaFoldDB" id="A0AAJ5X0K5"/>
<dbReference type="Gene3D" id="3.60.21.10">
    <property type="match status" value="1"/>
</dbReference>
<dbReference type="EMBL" id="CP119326">
    <property type="protein sequence ID" value="WEK39972.1"/>
    <property type="molecule type" value="Genomic_DNA"/>
</dbReference>
<sequence>MALIAPSRRRLLQFAAAAAMTPGLTAMKSQAVIGRVLAVSDLHSAYERTAQLLAAFEHEIRSHPVPHVIAVNGDIFEHGNVVAQRSDGVVDWTFLAALPALAPTVVNLGNHDNDLTPDLADVVARMKALGIHVVSTIADTRTGVGYAQPVATLPFGAHRLRVVGMATDSMNTYPKASRDQLLIPAAADWARANLSDSLSGADKVMVMSHAGVVADRDILPLLPAGALMVGGHDHLLFQHRQGASAYVHTGSFTSAYTVAEFEAGGSVTAASHPVSTDGPASPVLAALAAKTLADTLTPDERAILWTSRRAMSLGDTGRIIASGMARATGAHAGFVGHTTLGAAAPAGPVNRYVFDSIVRFDGALMTAEVTRARFETFMTRSNQDHPLALSARTGDFLYASGSASRRDPIRIVTTDWCATNQQKYFGVDDLVFQAAPGLTLKAVAASALADE</sequence>
<dbReference type="Pfam" id="PF00149">
    <property type="entry name" value="Metallophos"/>
    <property type="match status" value="1"/>
</dbReference>
<dbReference type="InterPro" id="IPR029052">
    <property type="entry name" value="Metallo-depent_PP-like"/>
</dbReference>
<reference evidence="2" key="1">
    <citation type="submission" date="2023-03" db="EMBL/GenBank/DDBJ databases">
        <title>Andean soil-derived lignocellulolytic bacterial consortium as a source of novel taxa and putative plastic-active enzymes.</title>
        <authorList>
            <person name="Diaz-Garcia L."/>
            <person name="Chuvochina M."/>
            <person name="Feuerriegel G."/>
            <person name="Bunk B."/>
            <person name="Sproer C."/>
            <person name="Streit W.R."/>
            <person name="Rodriguez L.M."/>
            <person name="Overmann J."/>
            <person name="Jimenez D.J."/>
        </authorList>
    </citation>
    <scope>NUCLEOTIDE SEQUENCE</scope>
    <source>
        <strain evidence="2">MAG 833</strain>
    </source>
</reference>
<organism evidence="2 3">
    <name type="scientific">Candidatus Brevundimonas colombiensis</name>
    <dbReference type="NCBI Taxonomy" id="3121376"/>
    <lineage>
        <taxon>Bacteria</taxon>
        <taxon>Pseudomonadati</taxon>
        <taxon>Pseudomonadota</taxon>
        <taxon>Alphaproteobacteria</taxon>
        <taxon>Caulobacterales</taxon>
        <taxon>Caulobacteraceae</taxon>
        <taxon>Brevundimonas</taxon>
    </lineage>
</organism>
<dbReference type="InterPro" id="IPR004843">
    <property type="entry name" value="Calcineurin-like_PHP"/>
</dbReference>
<dbReference type="InterPro" id="IPR006311">
    <property type="entry name" value="TAT_signal"/>
</dbReference>
<evidence type="ECO:0000313" key="3">
    <source>
        <dbReference type="Proteomes" id="UP001213664"/>
    </source>
</evidence>
<gene>
    <name evidence="2" type="ORF">P0Y50_15775</name>
</gene>
<protein>
    <submittedName>
        <fullName evidence="2">Metallophosphoesterase</fullName>
    </submittedName>
</protein>
<dbReference type="GO" id="GO:0016787">
    <property type="term" value="F:hydrolase activity"/>
    <property type="evidence" value="ECO:0007669"/>
    <property type="project" value="InterPro"/>
</dbReference>
<feature type="domain" description="Calcineurin-like phosphoesterase" evidence="1">
    <location>
        <begin position="35"/>
        <end position="234"/>
    </location>
</feature>
<accession>A0AAJ5X0K5</accession>
<dbReference type="SUPFAM" id="SSF56300">
    <property type="entry name" value="Metallo-dependent phosphatases"/>
    <property type="match status" value="1"/>
</dbReference>
<evidence type="ECO:0000259" key="1">
    <source>
        <dbReference type="Pfam" id="PF00149"/>
    </source>
</evidence>
<dbReference type="PROSITE" id="PS51318">
    <property type="entry name" value="TAT"/>
    <property type="match status" value="1"/>
</dbReference>
<evidence type="ECO:0000313" key="2">
    <source>
        <dbReference type="EMBL" id="WEK39972.1"/>
    </source>
</evidence>
<proteinExistence type="predicted"/>
<name>A0AAJ5X0K5_9CAUL</name>